<feature type="compositionally biased region" description="Polar residues" evidence="1">
    <location>
        <begin position="102"/>
        <end position="111"/>
    </location>
</feature>
<dbReference type="AlphaFoldDB" id="A0AAD7G1N3"/>
<organism evidence="2 3">
    <name type="scientific">Mycena rosella</name>
    <name type="common">Pink bonnet</name>
    <name type="synonym">Agaricus rosellus</name>
    <dbReference type="NCBI Taxonomy" id="1033263"/>
    <lineage>
        <taxon>Eukaryota</taxon>
        <taxon>Fungi</taxon>
        <taxon>Dikarya</taxon>
        <taxon>Basidiomycota</taxon>
        <taxon>Agaricomycotina</taxon>
        <taxon>Agaricomycetes</taxon>
        <taxon>Agaricomycetidae</taxon>
        <taxon>Agaricales</taxon>
        <taxon>Marasmiineae</taxon>
        <taxon>Mycenaceae</taxon>
        <taxon>Mycena</taxon>
    </lineage>
</organism>
<feature type="compositionally biased region" description="Polar residues" evidence="1">
    <location>
        <begin position="134"/>
        <end position="154"/>
    </location>
</feature>
<dbReference type="Proteomes" id="UP001221757">
    <property type="component" value="Unassembled WGS sequence"/>
</dbReference>
<evidence type="ECO:0000256" key="1">
    <source>
        <dbReference type="SAM" id="MobiDB-lite"/>
    </source>
</evidence>
<name>A0AAD7G1N3_MYCRO</name>
<reference evidence="2" key="1">
    <citation type="submission" date="2023-03" db="EMBL/GenBank/DDBJ databases">
        <title>Massive genome expansion in bonnet fungi (Mycena s.s.) driven by repeated elements and novel gene families across ecological guilds.</title>
        <authorList>
            <consortium name="Lawrence Berkeley National Laboratory"/>
            <person name="Harder C.B."/>
            <person name="Miyauchi S."/>
            <person name="Viragh M."/>
            <person name="Kuo A."/>
            <person name="Thoen E."/>
            <person name="Andreopoulos B."/>
            <person name="Lu D."/>
            <person name="Skrede I."/>
            <person name="Drula E."/>
            <person name="Henrissat B."/>
            <person name="Morin E."/>
            <person name="Kohler A."/>
            <person name="Barry K."/>
            <person name="LaButti K."/>
            <person name="Morin E."/>
            <person name="Salamov A."/>
            <person name="Lipzen A."/>
            <person name="Mereny Z."/>
            <person name="Hegedus B."/>
            <person name="Baldrian P."/>
            <person name="Stursova M."/>
            <person name="Weitz H."/>
            <person name="Taylor A."/>
            <person name="Grigoriev I.V."/>
            <person name="Nagy L.G."/>
            <person name="Martin F."/>
            <person name="Kauserud H."/>
        </authorList>
    </citation>
    <scope>NUCLEOTIDE SEQUENCE</scope>
    <source>
        <strain evidence="2">CBHHK067</strain>
    </source>
</reference>
<proteinExistence type="predicted"/>
<comment type="caution">
    <text evidence="2">The sequence shown here is derived from an EMBL/GenBank/DDBJ whole genome shotgun (WGS) entry which is preliminary data.</text>
</comment>
<sequence length="154" mass="16632">MIHPAGKGENSNLRDWAYQRICALACGANQAGVRNVANERESNCYSTGTDDNGAGRSEPRGYGWCGGAEWAVRCGPKIRNPDAKDSTGPNTLQGDKRKLSSMPLTIANSQPDLEARPHRGGAGHSSIEHRAKQNKSWAKINNTWFGRQSNAPDG</sequence>
<dbReference type="EMBL" id="JARKIE010000299">
    <property type="protein sequence ID" value="KAJ7656608.1"/>
    <property type="molecule type" value="Genomic_DNA"/>
</dbReference>
<evidence type="ECO:0000313" key="2">
    <source>
        <dbReference type="EMBL" id="KAJ7656608.1"/>
    </source>
</evidence>
<gene>
    <name evidence="2" type="ORF">B0H17DRAFT_1146152</name>
</gene>
<evidence type="ECO:0000313" key="3">
    <source>
        <dbReference type="Proteomes" id="UP001221757"/>
    </source>
</evidence>
<protein>
    <submittedName>
        <fullName evidence="2">Uncharacterized protein</fullName>
    </submittedName>
</protein>
<keyword evidence="3" id="KW-1185">Reference proteome</keyword>
<feature type="region of interest" description="Disordered" evidence="1">
    <location>
        <begin position="76"/>
        <end position="154"/>
    </location>
</feature>
<accession>A0AAD7G1N3</accession>